<keyword evidence="2" id="KW-1133">Transmembrane helix</keyword>
<dbReference type="Proteomes" id="UP000244803">
    <property type="component" value="Chromosome 3"/>
</dbReference>
<feature type="transmembrane region" description="Helical" evidence="2">
    <location>
        <begin position="431"/>
        <end position="453"/>
    </location>
</feature>
<feature type="transmembrane region" description="Helical" evidence="2">
    <location>
        <begin position="636"/>
        <end position="655"/>
    </location>
</feature>
<keyword evidence="2" id="KW-0812">Transmembrane</keyword>
<feature type="transmembrane region" description="Helical" evidence="2">
    <location>
        <begin position="667"/>
        <end position="683"/>
    </location>
</feature>
<feature type="transmembrane region" description="Helical" evidence="2">
    <location>
        <begin position="769"/>
        <end position="792"/>
    </location>
</feature>
<dbReference type="PANTHER" id="PTHR13304:SF0">
    <property type="entry name" value="GLYCOSYLPHOSPHATIDYLINOSITOL ANCHOR ATTACHMENT 1 PROTEIN"/>
    <property type="match status" value="1"/>
</dbReference>
<organism evidence="3 4">
    <name type="scientific">Theileria orientalis</name>
    <dbReference type="NCBI Taxonomy" id="68886"/>
    <lineage>
        <taxon>Eukaryota</taxon>
        <taxon>Sar</taxon>
        <taxon>Alveolata</taxon>
        <taxon>Apicomplexa</taxon>
        <taxon>Aconoidasida</taxon>
        <taxon>Piroplasmida</taxon>
        <taxon>Theileriidae</taxon>
        <taxon>Theileria</taxon>
    </lineage>
</organism>
<dbReference type="Pfam" id="PF04114">
    <property type="entry name" value="Gaa1"/>
    <property type="match status" value="1"/>
</dbReference>
<dbReference type="InterPro" id="IPR007246">
    <property type="entry name" value="Gaa1"/>
</dbReference>
<dbReference type="OrthoDB" id="445301at2759"/>
<evidence type="ECO:0000313" key="3">
    <source>
        <dbReference type="EMBL" id="UKJ88901.2"/>
    </source>
</evidence>
<evidence type="ECO:0008006" key="5">
    <source>
        <dbReference type="Google" id="ProtNLM"/>
    </source>
</evidence>
<protein>
    <recommendedName>
        <fullName evidence="5">Glycosylphosphatidylinositol anchor attachment 1 protein</fullName>
    </recommendedName>
</protein>
<accession>A0A976M834</accession>
<sequence>MSLTSKKFIILKRIVEKILLPASNLIFLAVLLGLPFLYRFKYNTSVQEHGYLNRYSMNEVVQSEFDLMYKTKGYLLSDSSSKNVEDKEHIRDNHYNYYTNKNNYTDYQQDFKKNETGSAYSYWSDVRFEDTPEIYVKIAHTLKDIKNIQVSYNRFKYTFPTNGKNSEINGQNLLFRVNCLRCLARGATLLVATINTDSYKEDIMSVVLSLTAIKHLSNAQYLSQNIFLLVTMKQVPFAVGTRQFLHDYFNSHYFKHRSGTLHNALVVDLGTNTCSSFLISYEGIDGHLPNQDIVNIFVEISEVEGMTVHTRGLWQSIFRMAVNVDRLRHHVPLLEKNINAFSIMCKATSKFEQTVNYNLELLLKSVVLTLRNQNNLHTMLERSFNFYYFVKPTSFVSISIYSLVVPMLFIRQLVMMSFHPYLDNLKMILGIVLVFLNIAFASTPAYLFLLRLVRNNSGNTVDLALLNEVRKSLGLLVLSYTLVFVVNHAFYLNFQHKFGDQYLGEKSLIREELVAKMKKLSKANQPKLLTRLMEKLRKMKRRFVRKWLRMGKRSRTTKRQRSAETSLSRSDSADTDAAARRDAEFRENMEKLRVSTDSMGPYWYICRVPSRLPRVDVFLLLSIYFLGIAFSLGLSVLNWALCFLLTIFIILPFNVMSVNNNSRPRNIVCLVYFVFLGLLFYPFEGWMGSVRGGAFHLLRNLSHGLEMLFEINYLKRYGPCEELGEKFAFLKDYVFGSKTQWINSTGNRFLLRKIYSATENHLLFGSYNIVILLFLFGIIAHMMFLNVVSLFFKKTKTKTD</sequence>
<feature type="transmembrane region" description="Helical" evidence="2">
    <location>
        <begin position="386"/>
        <end position="410"/>
    </location>
</feature>
<evidence type="ECO:0000313" key="4">
    <source>
        <dbReference type="Proteomes" id="UP000244803"/>
    </source>
</evidence>
<feature type="compositionally biased region" description="Basic residues" evidence="1">
    <location>
        <begin position="551"/>
        <end position="560"/>
    </location>
</feature>
<dbReference type="AlphaFoldDB" id="A0A976M834"/>
<gene>
    <name evidence="3" type="ORF">MACJ_002147</name>
</gene>
<name>A0A976M834_THEOR</name>
<evidence type="ECO:0000256" key="2">
    <source>
        <dbReference type="SAM" id="Phobius"/>
    </source>
</evidence>
<feature type="transmembrane region" description="Helical" evidence="2">
    <location>
        <begin position="612"/>
        <end position="630"/>
    </location>
</feature>
<evidence type="ECO:0000256" key="1">
    <source>
        <dbReference type="SAM" id="MobiDB-lite"/>
    </source>
</evidence>
<dbReference type="GO" id="GO:0016255">
    <property type="term" value="P:attachment of GPI anchor to protein"/>
    <property type="evidence" value="ECO:0007669"/>
    <property type="project" value="TreeGrafter"/>
</dbReference>
<dbReference type="PANTHER" id="PTHR13304">
    <property type="entry name" value="GLYCOSYLPHOSPHATIDYLINOSITOL ANCHOR ATTACHMENT 1 PROTEIN"/>
    <property type="match status" value="1"/>
</dbReference>
<dbReference type="EMBL" id="CP056066">
    <property type="protein sequence ID" value="UKJ88901.2"/>
    <property type="molecule type" value="Genomic_DNA"/>
</dbReference>
<dbReference type="GO" id="GO:0042765">
    <property type="term" value="C:GPI-anchor transamidase complex"/>
    <property type="evidence" value="ECO:0007669"/>
    <property type="project" value="InterPro"/>
</dbReference>
<reference evidence="3" key="1">
    <citation type="submission" date="2022-07" db="EMBL/GenBank/DDBJ databases">
        <title>Evaluation of T. orientalis genome assembly methods using nanopore sequencing and analysis of variation between genomes.</title>
        <authorList>
            <person name="Yam J."/>
            <person name="Micallef M.L."/>
            <person name="Liu M."/>
            <person name="Djordjevic S.P."/>
            <person name="Bogema D.R."/>
            <person name="Jenkins C."/>
        </authorList>
    </citation>
    <scope>NUCLEOTIDE SEQUENCE</scope>
    <source>
        <strain evidence="3">Fish Creek</strain>
    </source>
</reference>
<proteinExistence type="predicted"/>
<feature type="transmembrane region" description="Helical" evidence="2">
    <location>
        <begin position="18"/>
        <end position="38"/>
    </location>
</feature>
<feature type="transmembrane region" description="Helical" evidence="2">
    <location>
        <begin position="473"/>
        <end position="494"/>
    </location>
</feature>
<feature type="region of interest" description="Disordered" evidence="1">
    <location>
        <begin position="551"/>
        <end position="578"/>
    </location>
</feature>
<keyword evidence="2" id="KW-0472">Membrane</keyword>